<dbReference type="EMBL" id="ML210171">
    <property type="protein sequence ID" value="TFK26784.1"/>
    <property type="molecule type" value="Genomic_DNA"/>
</dbReference>
<feature type="compositionally biased region" description="Basic and acidic residues" evidence="1">
    <location>
        <begin position="531"/>
        <end position="544"/>
    </location>
</feature>
<dbReference type="OrthoDB" id="3052315at2759"/>
<sequence length="544" mass="59140">MDVDSSIRSRGVGISIASFFLSSLGLILSVLTALLDICLGHDAVAYLLTLATRRQHSVDHDSPTRRKHAQRAHRARSPSPSPHAGHHHHHHHYHRHHNIEHPGKPSLKEVSNNLKSRIVSNPERPASFPQAHSPIPTITIQRAGEASSRGYDSDSIVTLSPPVSPNNQQSHQANNANSHSRRRAATSSTSKPRTPGTPGNNHTPPTPAPHTSTQNGRVHALGLTERTTSVTFLHSLSPKSKPSTLKHPLPPLGTSPAQFRQMSQSQAGRRGLPRCSSSPDLSTPPATPASFYEQQNSSVGSLLTPSAAISVHNEQRRRRKSSGDASVKLPHSTQGKANLQKDFGFLSIPPDVYYKDGWRKKKRTNGLGVESNSDTDSSLGHAAGKALRGMDLKTLAFLNSPPKNKDKKTDDSKPSSLGKILRRVPSAPVLRTSKADKSDTSTKKPFAFFTSSNSNLPSSTSSTTKQEKEVKPKRSQTGLPTVPQHKKRTQPYEAPFFCPTPDSVFITNAKAGNVSKTVRPSRSLPSSRANSPERSEKLVKIHYV</sequence>
<dbReference type="AlphaFoldDB" id="A0A5C3L1F8"/>
<feature type="compositionally biased region" description="Basic and acidic residues" evidence="1">
    <location>
        <begin position="403"/>
        <end position="413"/>
    </location>
</feature>
<feature type="region of interest" description="Disordered" evidence="1">
    <location>
        <begin position="235"/>
        <end position="298"/>
    </location>
</feature>
<feature type="compositionally biased region" description="Basic residues" evidence="1">
    <location>
        <begin position="65"/>
        <end position="76"/>
    </location>
</feature>
<feature type="region of interest" description="Disordered" evidence="1">
    <location>
        <begin position="54"/>
        <end position="108"/>
    </location>
</feature>
<feature type="transmembrane region" description="Helical" evidence="2">
    <location>
        <begin position="12"/>
        <end position="35"/>
    </location>
</feature>
<feature type="region of interest" description="Disordered" evidence="1">
    <location>
        <begin position="143"/>
        <end position="217"/>
    </location>
</feature>
<keyword evidence="2" id="KW-0472">Membrane</keyword>
<feature type="compositionally biased region" description="Polar residues" evidence="1">
    <location>
        <begin position="255"/>
        <end position="267"/>
    </location>
</feature>
<accession>A0A5C3L1F8</accession>
<dbReference type="Proteomes" id="UP000307440">
    <property type="component" value="Unassembled WGS sequence"/>
</dbReference>
<reference evidence="3 4" key="1">
    <citation type="journal article" date="2019" name="Nat. Ecol. Evol.">
        <title>Megaphylogeny resolves global patterns of mushroom evolution.</title>
        <authorList>
            <person name="Varga T."/>
            <person name="Krizsan K."/>
            <person name="Foldi C."/>
            <person name="Dima B."/>
            <person name="Sanchez-Garcia M."/>
            <person name="Sanchez-Ramirez S."/>
            <person name="Szollosi G.J."/>
            <person name="Szarkandi J.G."/>
            <person name="Papp V."/>
            <person name="Albert L."/>
            <person name="Andreopoulos W."/>
            <person name="Angelini C."/>
            <person name="Antonin V."/>
            <person name="Barry K.W."/>
            <person name="Bougher N.L."/>
            <person name="Buchanan P."/>
            <person name="Buyck B."/>
            <person name="Bense V."/>
            <person name="Catcheside P."/>
            <person name="Chovatia M."/>
            <person name="Cooper J."/>
            <person name="Damon W."/>
            <person name="Desjardin D."/>
            <person name="Finy P."/>
            <person name="Geml J."/>
            <person name="Haridas S."/>
            <person name="Hughes K."/>
            <person name="Justo A."/>
            <person name="Karasinski D."/>
            <person name="Kautmanova I."/>
            <person name="Kiss B."/>
            <person name="Kocsube S."/>
            <person name="Kotiranta H."/>
            <person name="LaButti K.M."/>
            <person name="Lechner B.E."/>
            <person name="Liimatainen K."/>
            <person name="Lipzen A."/>
            <person name="Lukacs Z."/>
            <person name="Mihaltcheva S."/>
            <person name="Morgado L.N."/>
            <person name="Niskanen T."/>
            <person name="Noordeloos M.E."/>
            <person name="Ohm R.A."/>
            <person name="Ortiz-Santana B."/>
            <person name="Ovrebo C."/>
            <person name="Racz N."/>
            <person name="Riley R."/>
            <person name="Savchenko A."/>
            <person name="Shiryaev A."/>
            <person name="Soop K."/>
            <person name="Spirin V."/>
            <person name="Szebenyi C."/>
            <person name="Tomsovsky M."/>
            <person name="Tulloss R.E."/>
            <person name="Uehling J."/>
            <person name="Grigoriev I.V."/>
            <person name="Vagvolgyi C."/>
            <person name="Papp T."/>
            <person name="Martin F.M."/>
            <person name="Miettinen O."/>
            <person name="Hibbett D.S."/>
            <person name="Nagy L.G."/>
        </authorList>
    </citation>
    <scope>NUCLEOTIDE SEQUENCE [LARGE SCALE GENOMIC DNA]</scope>
    <source>
        <strain evidence="3 4">CBS 121175</strain>
    </source>
</reference>
<feature type="compositionally biased region" description="Low complexity" evidence="1">
    <location>
        <begin position="166"/>
        <end position="178"/>
    </location>
</feature>
<feature type="region of interest" description="Disordered" evidence="1">
    <location>
        <begin position="516"/>
        <end position="544"/>
    </location>
</feature>
<evidence type="ECO:0000313" key="3">
    <source>
        <dbReference type="EMBL" id="TFK26784.1"/>
    </source>
</evidence>
<feature type="compositionally biased region" description="Low complexity" evidence="1">
    <location>
        <begin position="450"/>
        <end position="464"/>
    </location>
</feature>
<feature type="compositionally biased region" description="Polar residues" evidence="1">
    <location>
        <begin position="516"/>
        <end position="530"/>
    </location>
</feature>
<keyword evidence="2" id="KW-1133">Transmembrane helix</keyword>
<feature type="compositionally biased region" description="Basic residues" evidence="1">
    <location>
        <begin position="84"/>
        <end position="98"/>
    </location>
</feature>
<evidence type="ECO:0000313" key="4">
    <source>
        <dbReference type="Proteomes" id="UP000307440"/>
    </source>
</evidence>
<protein>
    <submittedName>
        <fullName evidence="3">Uncharacterized protein</fullName>
    </submittedName>
</protein>
<feature type="compositionally biased region" description="Basic and acidic residues" evidence="1">
    <location>
        <begin position="433"/>
        <end position="442"/>
    </location>
</feature>
<keyword evidence="2" id="KW-0812">Transmembrane</keyword>
<feature type="region of interest" description="Disordered" evidence="1">
    <location>
        <begin position="310"/>
        <end position="335"/>
    </location>
</feature>
<feature type="region of interest" description="Disordered" evidence="1">
    <location>
        <begin position="397"/>
        <end position="494"/>
    </location>
</feature>
<evidence type="ECO:0000256" key="1">
    <source>
        <dbReference type="SAM" id="MobiDB-lite"/>
    </source>
</evidence>
<feature type="compositionally biased region" description="Low complexity" evidence="1">
    <location>
        <begin position="185"/>
        <end position="213"/>
    </location>
</feature>
<gene>
    <name evidence="3" type="ORF">FA15DRAFT_257724</name>
</gene>
<organism evidence="3 4">
    <name type="scientific">Coprinopsis marcescibilis</name>
    <name type="common">Agaric fungus</name>
    <name type="synonym">Psathyrella marcescibilis</name>
    <dbReference type="NCBI Taxonomy" id="230819"/>
    <lineage>
        <taxon>Eukaryota</taxon>
        <taxon>Fungi</taxon>
        <taxon>Dikarya</taxon>
        <taxon>Basidiomycota</taxon>
        <taxon>Agaricomycotina</taxon>
        <taxon>Agaricomycetes</taxon>
        <taxon>Agaricomycetidae</taxon>
        <taxon>Agaricales</taxon>
        <taxon>Agaricineae</taxon>
        <taxon>Psathyrellaceae</taxon>
        <taxon>Coprinopsis</taxon>
    </lineage>
</organism>
<feature type="compositionally biased region" description="Low complexity" evidence="1">
    <location>
        <begin position="235"/>
        <end position="247"/>
    </location>
</feature>
<proteinExistence type="predicted"/>
<evidence type="ECO:0000256" key="2">
    <source>
        <dbReference type="SAM" id="Phobius"/>
    </source>
</evidence>
<name>A0A5C3L1F8_COPMA</name>
<keyword evidence="4" id="KW-1185">Reference proteome</keyword>